<feature type="region of interest" description="Disordered" evidence="5">
    <location>
        <begin position="169"/>
        <end position="188"/>
    </location>
</feature>
<evidence type="ECO:0000313" key="7">
    <source>
        <dbReference type="EnsemblPlants" id="ORGLA08G0083300.1"/>
    </source>
</evidence>
<evidence type="ECO:0000256" key="2">
    <source>
        <dbReference type="ARBA" id="ARBA00022771"/>
    </source>
</evidence>
<evidence type="ECO:0000256" key="5">
    <source>
        <dbReference type="SAM" id="MobiDB-lite"/>
    </source>
</evidence>
<keyword evidence="1" id="KW-0479">Metal-binding</keyword>
<dbReference type="Proteomes" id="UP000007306">
    <property type="component" value="Chromosome 8"/>
</dbReference>
<evidence type="ECO:0000313" key="8">
    <source>
        <dbReference type="Proteomes" id="UP000007306"/>
    </source>
</evidence>
<dbReference type="InterPro" id="IPR036875">
    <property type="entry name" value="Znf_CCHC_sf"/>
</dbReference>
<reference evidence="7" key="1">
    <citation type="submission" date="2015-06" db="UniProtKB">
        <authorList>
            <consortium name="EnsemblPlants"/>
        </authorList>
    </citation>
    <scope>IDENTIFICATION</scope>
</reference>
<evidence type="ECO:0000256" key="3">
    <source>
        <dbReference type="ARBA" id="ARBA00022833"/>
    </source>
</evidence>
<dbReference type="SUPFAM" id="SSF57756">
    <property type="entry name" value="Retrovirus zinc finger-like domains"/>
    <property type="match status" value="1"/>
</dbReference>
<feature type="compositionally biased region" description="Basic residues" evidence="5">
    <location>
        <begin position="336"/>
        <end position="349"/>
    </location>
</feature>
<dbReference type="PANTHER" id="PTHR31973:SF187">
    <property type="entry name" value="MUTATOR TRANSPOSASE MUDRA PROTEIN"/>
    <property type="match status" value="1"/>
</dbReference>
<dbReference type="EnsemblPlants" id="ORGLA08G0083300.1">
    <property type="protein sequence ID" value="ORGLA08G0083300.1"/>
    <property type="gene ID" value="ORGLA08G0083300"/>
</dbReference>
<keyword evidence="8" id="KW-1185">Reference proteome</keyword>
<dbReference type="Pfam" id="PF04434">
    <property type="entry name" value="SWIM"/>
    <property type="match status" value="1"/>
</dbReference>
<dbReference type="GO" id="GO:0008270">
    <property type="term" value="F:zinc ion binding"/>
    <property type="evidence" value="ECO:0007669"/>
    <property type="project" value="UniProtKB-KW"/>
</dbReference>
<feature type="region of interest" description="Disordered" evidence="5">
    <location>
        <begin position="115"/>
        <end position="152"/>
    </location>
</feature>
<dbReference type="PROSITE" id="PS50966">
    <property type="entry name" value="ZF_SWIM"/>
    <property type="match status" value="1"/>
</dbReference>
<keyword evidence="2 4" id="KW-0863">Zinc-finger</keyword>
<proteinExistence type="predicted"/>
<dbReference type="eggNOG" id="ENOG502SQ9P">
    <property type="taxonomic scope" value="Eukaryota"/>
</dbReference>
<name>I1QHD2_ORYGL</name>
<dbReference type="InterPro" id="IPR006564">
    <property type="entry name" value="Znf_PMZ"/>
</dbReference>
<feature type="compositionally biased region" description="Basic residues" evidence="5">
    <location>
        <begin position="178"/>
        <end position="188"/>
    </location>
</feature>
<reference evidence="7 8" key="2">
    <citation type="submission" date="2018-04" db="EMBL/GenBank/DDBJ databases">
        <title>OglaRS2 (Oryza glaberrima Reference Sequence Version 2).</title>
        <authorList>
            <person name="Zhang J."/>
            <person name="Kudrna D."/>
            <person name="Lee S."/>
            <person name="Talag J."/>
            <person name="Rajasekar S."/>
            <person name="Wing R.A."/>
        </authorList>
    </citation>
    <scope>NUCLEOTIDE SEQUENCE [LARGE SCALE GENOMIC DNA]</scope>
    <source>
        <strain evidence="7 8">cv. IRGC 96717</strain>
    </source>
</reference>
<dbReference type="PANTHER" id="PTHR31973">
    <property type="entry name" value="POLYPROTEIN, PUTATIVE-RELATED"/>
    <property type="match status" value="1"/>
</dbReference>
<dbReference type="HOGENOM" id="CLU_578216_0_0_1"/>
<dbReference type="GO" id="GO:0003676">
    <property type="term" value="F:nucleic acid binding"/>
    <property type="evidence" value="ECO:0007669"/>
    <property type="project" value="InterPro"/>
</dbReference>
<dbReference type="AlphaFoldDB" id="I1QHD2"/>
<evidence type="ECO:0000259" key="6">
    <source>
        <dbReference type="PROSITE" id="PS50966"/>
    </source>
</evidence>
<feature type="domain" description="SWIM-type" evidence="6">
    <location>
        <begin position="256"/>
        <end position="290"/>
    </location>
</feature>
<dbReference type="InterPro" id="IPR007527">
    <property type="entry name" value="Znf_SWIM"/>
</dbReference>
<dbReference type="Gramene" id="ORGLA08G0083300.1">
    <property type="protein sequence ID" value="ORGLA08G0083300.1"/>
    <property type="gene ID" value="ORGLA08G0083300"/>
</dbReference>
<keyword evidence="3" id="KW-0862">Zinc</keyword>
<dbReference type="SMART" id="SM00575">
    <property type="entry name" value="ZnF_PMZ"/>
    <property type="match status" value="1"/>
</dbReference>
<evidence type="ECO:0000256" key="4">
    <source>
        <dbReference type="PROSITE-ProRule" id="PRU00325"/>
    </source>
</evidence>
<evidence type="ECO:0000256" key="1">
    <source>
        <dbReference type="ARBA" id="ARBA00022723"/>
    </source>
</evidence>
<organism evidence="7 8">
    <name type="scientific">Oryza glaberrima</name>
    <name type="common">African rice</name>
    <dbReference type="NCBI Taxonomy" id="4538"/>
    <lineage>
        <taxon>Eukaryota</taxon>
        <taxon>Viridiplantae</taxon>
        <taxon>Streptophyta</taxon>
        <taxon>Embryophyta</taxon>
        <taxon>Tracheophyta</taxon>
        <taxon>Spermatophyta</taxon>
        <taxon>Magnoliopsida</taxon>
        <taxon>Liliopsida</taxon>
        <taxon>Poales</taxon>
        <taxon>Poaceae</taxon>
        <taxon>BOP clade</taxon>
        <taxon>Oryzoideae</taxon>
        <taxon>Oryzeae</taxon>
        <taxon>Oryzinae</taxon>
        <taxon>Oryza</taxon>
    </lineage>
</organism>
<accession>I1QHD2</accession>
<feature type="region of interest" description="Disordered" evidence="5">
    <location>
        <begin position="326"/>
        <end position="359"/>
    </location>
</feature>
<protein>
    <recommendedName>
        <fullName evidence="6">SWIM-type domain-containing protein</fullName>
    </recommendedName>
</protein>
<sequence length="473" mass="53597">MEQDEQDEQERDVCGEACNREGFSIMMAGREKDKGKSIAEVDEFGYIEALNPDGTEDDSEKEDVDIDKVLKEMRRERDDPFLHCEGDTDVEDLFVRSKVTKKCTQDNLVAGSSALASTQNSVGPSKCKPRRNSSGVVNGNSNAPSDHVVPNADQQSLFDDGIELCSKEDDGAQVSTATKRRRKRPKRPAATRIWFDEAKILDQSQLCNDKREGVAAAKWEITPHYIEKLELEKTNSSYRRPVCAGRGIWQVSCGEYTYAVDLENRTCGCFKWDVTGIPCKHAISAIYKLRQYPEDYVNDFFKKATYEKAYQHLIYPVPGEHDWVRTTTPDIDPPKFNKHPSRPKKSRRKSVGEETQHSGKVRMTTITCSNCKNHGHKYTSCPQPLRPDLKIRKRKHKSNRVVLEESSYSQEVTFVGTLLHGNQSTGMASTDHSVGRGRAREEAVRREDVQEEEDVQCIGLVLIIQVILLQAKY</sequence>
<feature type="compositionally biased region" description="Low complexity" evidence="5">
    <location>
        <begin position="132"/>
        <end position="142"/>
    </location>
</feature>